<dbReference type="GO" id="GO:0140291">
    <property type="term" value="P:peptidyl-glutamate ADP-deribosylation"/>
    <property type="evidence" value="ECO:0007669"/>
    <property type="project" value="TreeGrafter"/>
</dbReference>
<accession>A0A0F9D3D9</accession>
<sequence length="89" mass="10326">EADEFLKGHDKSKARLQQVADLIEGFETPYGMELLSSVHWVAKQDDPRATDEDSAIAAVQEWNERKRGMFKPQHIRIAYRQLQKQGWLS</sequence>
<dbReference type="PANTHER" id="PTHR12521:SF0">
    <property type="entry name" value="ADP-RIBOSE GLYCOHYDROLASE OARD1"/>
    <property type="match status" value="1"/>
</dbReference>
<evidence type="ECO:0000313" key="1">
    <source>
        <dbReference type="EMBL" id="KKL12286.1"/>
    </source>
</evidence>
<protein>
    <submittedName>
        <fullName evidence="1">Uncharacterized protein</fullName>
    </submittedName>
</protein>
<name>A0A0F9D3D9_9ZZZZ</name>
<gene>
    <name evidence="1" type="ORF">LCGC14_2537300</name>
</gene>
<comment type="caution">
    <text evidence="1">The sequence shown here is derived from an EMBL/GenBank/DDBJ whole genome shotgun (WGS) entry which is preliminary data.</text>
</comment>
<dbReference type="PANTHER" id="PTHR12521">
    <property type="entry name" value="PROTEIN C6ORF130"/>
    <property type="match status" value="1"/>
</dbReference>
<proteinExistence type="predicted"/>
<dbReference type="AlphaFoldDB" id="A0A0F9D3D9"/>
<feature type="non-terminal residue" evidence="1">
    <location>
        <position position="1"/>
    </location>
</feature>
<dbReference type="EMBL" id="LAZR01041322">
    <property type="protein sequence ID" value="KKL12286.1"/>
    <property type="molecule type" value="Genomic_DNA"/>
</dbReference>
<reference evidence="1" key="1">
    <citation type="journal article" date="2015" name="Nature">
        <title>Complex archaea that bridge the gap between prokaryotes and eukaryotes.</title>
        <authorList>
            <person name="Spang A."/>
            <person name="Saw J.H."/>
            <person name="Jorgensen S.L."/>
            <person name="Zaremba-Niedzwiedzka K."/>
            <person name="Martijn J."/>
            <person name="Lind A.E."/>
            <person name="van Eijk R."/>
            <person name="Schleper C."/>
            <person name="Guy L."/>
            <person name="Ettema T.J."/>
        </authorList>
    </citation>
    <scope>NUCLEOTIDE SEQUENCE</scope>
</reference>
<organism evidence="1">
    <name type="scientific">marine sediment metagenome</name>
    <dbReference type="NCBI Taxonomy" id="412755"/>
    <lineage>
        <taxon>unclassified sequences</taxon>
        <taxon>metagenomes</taxon>
        <taxon>ecological metagenomes</taxon>
    </lineage>
</organism>
<dbReference type="InterPro" id="IPR050892">
    <property type="entry name" value="ADP-ribose_metab_enzymes"/>
</dbReference>